<sequence length="96" mass="10839">MSLLAAIALSQQCKLWASRSIICSFNCNENQRNECLYTDYSVHYLVPGVLDDANFLGQDLNEPMSLDLTEHHATDGGHQSLVGQVQRSISRIHRRH</sequence>
<accession>A0A4Z2I8I2</accession>
<dbReference type="EMBL" id="SRLO01000115">
    <property type="protein sequence ID" value="TNN74369.1"/>
    <property type="molecule type" value="Genomic_DNA"/>
</dbReference>
<organism evidence="1 2">
    <name type="scientific">Liparis tanakae</name>
    <name type="common">Tanaka's snailfish</name>
    <dbReference type="NCBI Taxonomy" id="230148"/>
    <lineage>
        <taxon>Eukaryota</taxon>
        <taxon>Metazoa</taxon>
        <taxon>Chordata</taxon>
        <taxon>Craniata</taxon>
        <taxon>Vertebrata</taxon>
        <taxon>Euteleostomi</taxon>
        <taxon>Actinopterygii</taxon>
        <taxon>Neopterygii</taxon>
        <taxon>Teleostei</taxon>
        <taxon>Neoteleostei</taxon>
        <taxon>Acanthomorphata</taxon>
        <taxon>Eupercaria</taxon>
        <taxon>Perciformes</taxon>
        <taxon>Cottioidei</taxon>
        <taxon>Cottales</taxon>
        <taxon>Liparidae</taxon>
        <taxon>Liparis</taxon>
    </lineage>
</organism>
<reference evidence="1 2" key="1">
    <citation type="submission" date="2019-03" db="EMBL/GenBank/DDBJ databases">
        <title>First draft genome of Liparis tanakae, snailfish: a comprehensive survey of snailfish specific genes.</title>
        <authorList>
            <person name="Kim W."/>
            <person name="Song I."/>
            <person name="Jeong J.-H."/>
            <person name="Kim D."/>
            <person name="Kim S."/>
            <person name="Ryu S."/>
            <person name="Song J.Y."/>
            <person name="Lee S.K."/>
        </authorList>
    </citation>
    <scope>NUCLEOTIDE SEQUENCE [LARGE SCALE GENOMIC DNA]</scope>
    <source>
        <tissue evidence="1">Muscle</tissue>
    </source>
</reference>
<name>A0A4Z2I8I2_9TELE</name>
<gene>
    <name evidence="1" type="ORF">EYF80_015452</name>
</gene>
<comment type="caution">
    <text evidence="1">The sequence shown here is derived from an EMBL/GenBank/DDBJ whole genome shotgun (WGS) entry which is preliminary data.</text>
</comment>
<dbReference type="AlphaFoldDB" id="A0A4Z2I8I2"/>
<proteinExistence type="predicted"/>
<evidence type="ECO:0000313" key="2">
    <source>
        <dbReference type="Proteomes" id="UP000314294"/>
    </source>
</evidence>
<keyword evidence="2" id="KW-1185">Reference proteome</keyword>
<evidence type="ECO:0000313" key="1">
    <source>
        <dbReference type="EMBL" id="TNN74369.1"/>
    </source>
</evidence>
<protein>
    <submittedName>
        <fullName evidence="1">Uncharacterized protein</fullName>
    </submittedName>
</protein>
<dbReference type="Proteomes" id="UP000314294">
    <property type="component" value="Unassembled WGS sequence"/>
</dbReference>